<evidence type="ECO:0000313" key="2">
    <source>
        <dbReference type="Proteomes" id="UP000636458"/>
    </source>
</evidence>
<proteinExistence type="predicted"/>
<dbReference type="RefSeq" id="WP_200556242.1">
    <property type="nucleotide sequence ID" value="NZ_JAEPES010000003.1"/>
</dbReference>
<accession>A0A934W3W7</accession>
<dbReference type="Proteomes" id="UP000636458">
    <property type="component" value="Unassembled WGS sequence"/>
</dbReference>
<reference evidence="1" key="1">
    <citation type="submission" date="2021-01" db="EMBL/GenBank/DDBJ databases">
        <title>Lacisediminihabitans sp. nov. strain G11-30, isolated from Antarctic Soil.</title>
        <authorList>
            <person name="Li J."/>
        </authorList>
    </citation>
    <scope>NUCLEOTIDE SEQUENCE</scope>
    <source>
        <strain evidence="1">G11-30</strain>
    </source>
</reference>
<comment type="caution">
    <text evidence="1">The sequence shown here is derived from an EMBL/GenBank/DDBJ whole genome shotgun (WGS) entry which is preliminary data.</text>
</comment>
<gene>
    <name evidence="1" type="ORF">IV501_08520</name>
</gene>
<name>A0A934W3W7_9MICO</name>
<dbReference type="AlphaFoldDB" id="A0A934W3W7"/>
<evidence type="ECO:0000313" key="1">
    <source>
        <dbReference type="EMBL" id="MBK4347674.1"/>
    </source>
</evidence>
<sequence>MDSDEKRRLRHHIGQHLDVSNARMTDDETLTLAGFVDQYDERYRGTSLPPRTRTRPGWGSDGKYIVTETYTDSFPDEVGIRQTYEYKDDDGDHRTTVTDVADARGVLNWLRDQR</sequence>
<protein>
    <submittedName>
        <fullName evidence="1">Uncharacterized protein</fullName>
    </submittedName>
</protein>
<dbReference type="EMBL" id="JAEPES010000003">
    <property type="protein sequence ID" value="MBK4347674.1"/>
    <property type="molecule type" value="Genomic_DNA"/>
</dbReference>
<organism evidence="1 2">
    <name type="scientific">Lacisediminihabitans changchengi</name>
    <dbReference type="NCBI Taxonomy" id="2787634"/>
    <lineage>
        <taxon>Bacteria</taxon>
        <taxon>Bacillati</taxon>
        <taxon>Actinomycetota</taxon>
        <taxon>Actinomycetes</taxon>
        <taxon>Micrococcales</taxon>
        <taxon>Microbacteriaceae</taxon>
        <taxon>Lacisediminihabitans</taxon>
    </lineage>
</organism>
<keyword evidence="2" id="KW-1185">Reference proteome</keyword>